<dbReference type="Proteomes" id="UP000256964">
    <property type="component" value="Unassembled WGS sequence"/>
</dbReference>
<evidence type="ECO:0000256" key="1">
    <source>
        <dbReference type="SAM" id="MobiDB-lite"/>
    </source>
</evidence>
<reference evidence="2 3" key="1">
    <citation type="journal article" date="2018" name="Biotechnol. Biofuels">
        <title>Integrative visual omics of the white-rot fungus Polyporus brumalis exposes the biotechnological potential of its oxidative enzymes for delignifying raw plant biomass.</title>
        <authorList>
            <person name="Miyauchi S."/>
            <person name="Rancon A."/>
            <person name="Drula E."/>
            <person name="Hage H."/>
            <person name="Chaduli D."/>
            <person name="Favel A."/>
            <person name="Grisel S."/>
            <person name="Henrissat B."/>
            <person name="Herpoel-Gimbert I."/>
            <person name="Ruiz-Duenas F.J."/>
            <person name="Chevret D."/>
            <person name="Hainaut M."/>
            <person name="Lin J."/>
            <person name="Wang M."/>
            <person name="Pangilinan J."/>
            <person name="Lipzen A."/>
            <person name="Lesage-Meessen L."/>
            <person name="Navarro D."/>
            <person name="Riley R."/>
            <person name="Grigoriev I.V."/>
            <person name="Zhou S."/>
            <person name="Raouche S."/>
            <person name="Rosso M.N."/>
        </authorList>
    </citation>
    <scope>NUCLEOTIDE SEQUENCE [LARGE SCALE GENOMIC DNA]</scope>
    <source>
        <strain evidence="2 3">BRFM 1820</strain>
    </source>
</reference>
<keyword evidence="3" id="KW-1185">Reference proteome</keyword>
<feature type="region of interest" description="Disordered" evidence="1">
    <location>
        <begin position="1"/>
        <end position="81"/>
    </location>
</feature>
<feature type="compositionally biased region" description="Polar residues" evidence="1">
    <location>
        <begin position="114"/>
        <end position="128"/>
    </location>
</feature>
<dbReference type="AlphaFoldDB" id="A0A371DDE5"/>
<gene>
    <name evidence="2" type="ORF">OH76DRAFT_458998</name>
</gene>
<protein>
    <submittedName>
        <fullName evidence="2">Uncharacterized protein</fullName>
    </submittedName>
</protein>
<name>A0A371DDE5_9APHY</name>
<proteinExistence type="predicted"/>
<sequence>MLQTRGQPLAGEDTNLNHREDSAVLTPSHRRRPLQSLLLPPPNPTCARTPSPTRAPPFARTRSANAHHRTAAHSDIQTGPRQRTCEALGWVVTHTARRHSSTSTSPKSALRRQGTPSYLTTPRVSPSCATDAGRGYLPHDAPTLALDSQRSAFSVLASCALSEAGTTAHD</sequence>
<evidence type="ECO:0000313" key="2">
    <source>
        <dbReference type="EMBL" id="RDX50575.1"/>
    </source>
</evidence>
<organism evidence="2 3">
    <name type="scientific">Lentinus brumalis</name>
    <dbReference type="NCBI Taxonomy" id="2498619"/>
    <lineage>
        <taxon>Eukaryota</taxon>
        <taxon>Fungi</taxon>
        <taxon>Dikarya</taxon>
        <taxon>Basidiomycota</taxon>
        <taxon>Agaricomycotina</taxon>
        <taxon>Agaricomycetes</taxon>
        <taxon>Polyporales</taxon>
        <taxon>Polyporaceae</taxon>
        <taxon>Lentinus</taxon>
    </lineage>
</organism>
<feature type="region of interest" description="Disordered" evidence="1">
    <location>
        <begin position="95"/>
        <end position="140"/>
    </location>
</feature>
<accession>A0A371DDE5</accession>
<dbReference type="EMBL" id="KZ857399">
    <property type="protein sequence ID" value="RDX50575.1"/>
    <property type="molecule type" value="Genomic_DNA"/>
</dbReference>
<evidence type="ECO:0000313" key="3">
    <source>
        <dbReference type="Proteomes" id="UP000256964"/>
    </source>
</evidence>